<name>A0A1I4YM51_CHROL</name>
<proteinExistence type="predicted"/>
<protein>
    <submittedName>
        <fullName evidence="4">Phosphinothricin acetyltransferase</fullName>
    </submittedName>
</protein>
<dbReference type="PANTHER" id="PTHR43072">
    <property type="entry name" value="N-ACETYLTRANSFERASE"/>
    <property type="match status" value="1"/>
</dbReference>
<dbReference type="OrthoDB" id="9799096at2"/>
<keyword evidence="2" id="KW-0012">Acyltransferase</keyword>
<dbReference type="AlphaFoldDB" id="A0A1I4YM51"/>
<evidence type="ECO:0000256" key="2">
    <source>
        <dbReference type="ARBA" id="ARBA00023315"/>
    </source>
</evidence>
<dbReference type="EMBL" id="FOVD01000003">
    <property type="protein sequence ID" value="SFN38669.1"/>
    <property type="molecule type" value="Genomic_DNA"/>
</dbReference>
<dbReference type="Proteomes" id="UP000198769">
    <property type="component" value="Unassembled WGS sequence"/>
</dbReference>
<evidence type="ECO:0000259" key="3">
    <source>
        <dbReference type="PROSITE" id="PS51186"/>
    </source>
</evidence>
<dbReference type="CDD" id="cd04301">
    <property type="entry name" value="NAT_SF"/>
    <property type="match status" value="1"/>
</dbReference>
<organism evidence="4 5">
    <name type="scientific">Chryseobacterium oleae</name>
    <dbReference type="NCBI Taxonomy" id="491207"/>
    <lineage>
        <taxon>Bacteria</taxon>
        <taxon>Pseudomonadati</taxon>
        <taxon>Bacteroidota</taxon>
        <taxon>Flavobacteriia</taxon>
        <taxon>Flavobacteriales</taxon>
        <taxon>Weeksellaceae</taxon>
        <taxon>Chryseobacterium group</taxon>
        <taxon>Chryseobacterium</taxon>
    </lineage>
</organism>
<dbReference type="RefSeq" id="WP_090024719.1">
    <property type="nucleotide sequence ID" value="NZ_FOVD01000003.1"/>
</dbReference>
<keyword evidence="5" id="KW-1185">Reference proteome</keyword>
<dbReference type="SUPFAM" id="SSF55729">
    <property type="entry name" value="Acyl-CoA N-acyltransferases (Nat)"/>
    <property type="match status" value="1"/>
</dbReference>
<dbReference type="InterPro" id="IPR016181">
    <property type="entry name" value="Acyl_CoA_acyltransferase"/>
</dbReference>
<reference evidence="5" key="1">
    <citation type="submission" date="2016-10" db="EMBL/GenBank/DDBJ databases">
        <authorList>
            <person name="Varghese N."/>
            <person name="Submissions S."/>
        </authorList>
    </citation>
    <scope>NUCLEOTIDE SEQUENCE [LARGE SCALE GENOMIC DNA]</scope>
    <source>
        <strain evidence="5">DSM 25575</strain>
    </source>
</reference>
<dbReference type="Gene3D" id="3.40.630.30">
    <property type="match status" value="1"/>
</dbReference>
<dbReference type="PANTHER" id="PTHR43072:SF23">
    <property type="entry name" value="UPF0039 PROTEIN C11D3.02C"/>
    <property type="match status" value="1"/>
</dbReference>
<evidence type="ECO:0000313" key="4">
    <source>
        <dbReference type="EMBL" id="SFN38669.1"/>
    </source>
</evidence>
<dbReference type="Pfam" id="PF00583">
    <property type="entry name" value="Acetyltransf_1"/>
    <property type="match status" value="1"/>
</dbReference>
<feature type="domain" description="N-acetyltransferase" evidence="3">
    <location>
        <begin position="4"/>
        <end position="161"/>
    </location>
</feature>
<accession>A0A1I4YM51</accession>
<dbReference type="InterPro" id="IPR000182">
    <property type="entry name" value="GNAT_dom"/>
</dbReference>
<dbReference type="GO" id="GO:0016747">
    <property type="term" value="F:acyltransferase activity, transferring groups other than amino-acyl groups"/>
    <property type="evidence" value="ECO:0007669"/>
    <property type="project" value="InterPro"/>
</dbReference>
<dbReference type="PROSITE" id="PS51186">
    <property type="entry name" value="GNAT"/>
    <property type="match status" value="1"/>
</dbReference>
<evidence type="ECO:0000313" key="5">
    <source>
        <dbReference type="Proteomes" id="UP000198769"/>
    </source>
</evidence>
<evidence type="ECO:0000256" key="1">
    <source>
        <dbReference type="ARBA" id="ARBA00022679"/>
    </source>
</evidence>
<keyword evidence="1 4" id="KW-0808">Transferase</keyword>
<gene>
    <name evidence="4" type="ORF">SAMN05421594_2490</name>
</gene>
<sequence>MQDLQFRNADLKDLEKIVEIYNSTIPSRLVTADTENVSVESRKEWFEEHNPETRPLWIIENDHETVGWVSFSSFYGRPAYNGTVEMSIYLDESCRGKGFGKKVMEYCVDRAPGLGIKTLLGFIFSHNEASLKLFRHFGFEEWGMFPDVAVLDGIERSLTILGKRVGEL</sequence>